<dbReference type="AlphaFoldDB" id="A0A9P0AUL7"/>
<keyword evidence="9" id="KW-1185">Reference proteome</keyword>
<dbReference type="PROSITE" id="PS00216">
    <property type="entry name" value="SUGAR_TRANSPORT_1"/>
    <property type="match status" value="1"/>
</dbReference>
<feature type="transmembrane region" description="Helical" evidence="6">
    <location>
        <begin position="56"/>
        <end position="78"/>
    </location>
</feature>
<feature type="transmembrane region" description="Helical" evidence="6">
    <location>
        <begin position="431"/>
        <end position="453"/>
    </location>
</feature>
<keyword evidence="2 6" id="KW-0812">Transmembrane</keyword>
<sequence length="506" mass="56504">MNETKNDDFCENDALLLTKKNYKVGVVDNIKIVKHGEHDNKKISRIQKIPPRLRQFYVAIGPILVTTSVGMAEGYSAILLPKLEKEGNFEIDNDLSSWIASMAALPMALGCILGGYLMEIIGRKVIHMVACIPLIIGWLIIYYASDVNMILAGRFLTGFCVGVLGPPTGVYMSETSDPKFRGFLLAAISFAIALGIFLSHLLGTYMSWQNTALLCCSFPLMCVFVMIPAPESPTFLAKIGKIEKARKAFYWCRGYSEAATQELEVLIERQGILTEEPKKSIKEYFEALNKPEFLKPLMIIMIFFITMQWSGNNAISFYCVDIMKKTFGDNLDEYLSMLIIDTIRLVMSVNACILLKKIGRKPLAILSGVGTFLSLFVLSGFVFATKYYSDIATYTFVPMTCLVLYTGFITIGFVPLPWTMMGEVFPLANRGLGSGIVAMVNYVMIFAVVKVTPSMLHNLGSDGTFFTYAVCCFFGTIFLILYLPETKDKPLHVIEDYFKSKPKNVV</sequence>
<feature type="transmembrane region" description="Helical" evidence="6">
    <location>
        <begin position="297"/>
        <end position="315"/>
    </location>
</feature>
<dbReference type="EMBL" id="OV121141">
    <property type="protein sequence ID" value="CAH0548791.1"/>
    <property type="molecule type" value="Genomic_DNA"/>
</dbReference>
<dbReference type="Pfam" id="PF00083">
    <property type="entry name" value="Sugar_tr"/>
    <property type="match status" value="1"/>
</dbReference>
<evidence type="ECO:0000256" key="4">
    <source>
        <dbReference type="ARBA" id="ARBA00023136"/>
    </source>
</evidence>
<reference evidence="8" key="1">
    <citation type="submission" date="2021-12" db="EMBL/GenBank/DDBJ databases">
        <authorList>
            <person name="King R."/>
        </authorList>
    </citation>
    <scope>NUCLEOTIDE SEQUENCE</scope>
</reference>
<evidence type="ECO:0000313" key="8">
    <source>
        <dbReference type="EMBL" id="CAH0548791.1"/>
    </source>
</evidence>
<evidence type="ECO:0000256" key="6">
    <source>
        <dbReference type="SAM" id="Phobius"/>
    </source>
</evidence>
<feature type="transmembrane region" description="Helical" evidence="6">
    <location>
        <begin position="183"/>
        <end position="202"/>
    </location>
</feature>
<dbReference type="InterPro" id="IPR005828">
    <property type="entry name" value="MFS_sugar_transport-like"/>
</dbReference>
<dbReference type="InterPro" id="IPR003663">
    <property type="entry name" value="Sugar/inositol_transpt"/>
</dbReference>
<evidence type="ECO:0000256" key="5">
    <source>
        <dbReference type="ARBA" id="ARBA00023180"/>
    </source>
</evidence>
<keyword evidence="3 6" id="KW-1133">Transmembrane helix</keyword>
<dbReference type="PROSITE" id="PS00217">
    <property type="entry name" value="SUGAR_TRANSPORT_2"/>
    <property type="match status" value="1"/>
</dbReference>
<dbReference type="PRINTS" id="PR00171">
    <property type="entry name" value="SUGRTRNSPORT"/>
</dbReference>
<dbReference type="InterPro" id="IPR050549">
    <property type="entry name" value="MFS_Trehalose_Transporter"/>
</dbReference>
<accession>A0A9P0AUL7</accession>
<feature type="transmembrane region" description="Helical" evidence="6">
    <location>
        <begin position="396"/>
        <end position="419"/>
    </location>
</feature>
<dbReference type="Gene3D" id="1.20.1250.20">
    <property type="entry name" value="MFS general substrate transporter like domains"/>
    <property type="match status" value="1"/>
</dbReference>
<feature type="transmembrane region" description="Helical" evidence="6">
    <location>
        <begin position="362"/>
        <end position="384"/>
    </location>
</feature>
<protein>
    <recommendedName>
        <fullName evidence="7">Major facilitator superfamily (MFS) profile domain-containing protein</fullName>
    </recommendedName>
</protein>
<evidence type="ECO:0000259" key="7">
    <source>
        <dbReference type="PROSITE" id="PS50850"/>
    </source>
</evidence>
<dbReference type="PANTHER" id="PTHR48021">
    <property type="match status" value="1"/>
</dbReference>
<dbReference type="Proteomes" id="UP001154078">
    <property type="component" value="Chromosome 10"/>
</dbReference>
<evidence type="ECO:0000313" key="9">
    <source>
        <dbReference type="Proteomes" id="UP001154078"/>
    </source>
</evidence>
<name>A0A9P0AUL7_BRAAE</name>
<feature type="transmembrane region" description="Helical" evidence="6">
    <location>
        <begin position="98"/>
        <end position="118"/>
    </location>
</feature>
<dbReference type="FunFam" id="1.20.1250.20:FF:000249">
    <property type="entry name" value="facilitated trehalose transporter Tret1"/>
    <property type="match status" value="1"/>
</dbReference>
<evidence type="ECO:0000256" key="3">
    <source>
        <dbReference type="ARBA" id="ARBA00022989"/>
    </source>
</evidence>
<dbReference type="SUPFAM" id="SSF103473">
    <property type="entry name" value="MFS general substrate transporter"/>
    <property type="match status" value="1"/>
</dbReference>
<dbReference type="GO" id="GO:0016020">
    <property type="term" value="C:membrane"/>
    <property type="evidence" value="ECO:0007669"/>
    <property type="project" value="UniProtKB-SubCell"/>
</dbReference>
<keyword evidence="4 6" id="KW-0472">Membrane</keyword>
<dbReference type="PANTHER" id="PTHR48021:SF68">
    <property type="entry name" value="MAJOR FACILITATOR SUPERFAMILY (MFS) PROFILE DOMAIN-CONTAINING PROTEIN"/>
    <property type="match status" value="1"/>
</dbReference>
<dbReference type="GO" id="GO:0022857">
    <property type="term" value="F:transmembrane transporter activity"/>
    <property type="evidence" value="ECO:0007669"/>
    <property type="project" value="InterPro"/>
</dbReference>
<feature type="transmembrane region" description="Helical" evidence="6">
    <location>
        <begin position="465"/>
        <end position="483"/>
    </location>
</feature>
<evidence type="ECO:0000256" key="1">
    <source>
        <dbReference type="ARBA" id="ARBA00004141"/>
    </source>
</evidence>
<dbReference type="InterPro" id="IPR005829">
    <property type="entry name" value="Sugar_transporter_CS"/>
</dbReference>
<comment type="subcellular location">
    <subcellularLocation>
        <location evidence="1">Membrane</location>
        <topology evidence="1">Multi-pass membrane protein</topology>
    </subcellularLocation>
</comment>
<dbReference type="InterPro" id="IPR036259">
    <property type="entry name" value="MFS_trans_sf"/>
</dbReference>
<dbReference type="PROSITE" id="PS50850">
    <property type="entry name" value="MFS"/>
    <property type="match status" value="1"/>
</dbReference>
<feature type="domain" description="Major facilitator superfamily (MFS) profile" evidence="7">
    <location>
        <begin position="54"/>
        <end position="487"/>
    </location>
</feature>
<proteinExistence type="predicted"/>
<dbReference type="InterPro" id="IPR020846">
    <property type="entry name" value="MFS_dom"/>
</dbReference>
<feature type="transmembrane region" description="Helical" evidence="6">
    <location>
        <begin position="208"/>
        <end position="229"/>
    </location>
</feature>
<keyword evidence="5" id="KW-0325">Glycoprotein</keyword>
<gene>
    <name evidence="8" type="ORF">MELIAE_LOCUS2181</name>
</gene>
<evidence type="ECO:0000256" key="2">
    <source>
        <dbReference type="ARBA" id="ARBA00022692"/>
    </source>
</evidence>
<feature type="transmembrane region" description="Helical" evidence="6">
    <location>
        <begin position="125"/>
        <end position="145"/>
    </location>
</feature>
<organism evidence="8 9">
    <name type="scientific">Brassicogethes aeneus</name>
    <name type="common">Rape pollen beetle</name>
    <name type="synonym">Meligethes aeneus</name>
    <dbReference type="NCBI Taxonomy" id="1431903"/>
    <lineage>
        <taxon>Eukaryota</taxon>
        <taxon>Metazoa</taxon>
        <taxon>Ecdysozoa</taxon>
        <taxon>Arthropoda</taxon>
        <taxon>Hexapoda</taxon>
        <taxon>Insecta</taxon>
        <taxon>Pterygota</taxon>
        <taxon>Neoptera</taxon>
        <taxon>Endopterygota</taxon>
        <taxon>Coleoptera</taxon>
        <taxon>Polyphaga</taxon>
        <taxon>Cucujiformia</taxon>
        <taxon>Nitidulidae</taxon>
        <taxon>Meligethinae</taxon>
        <taxon>Brassicogethes</taxon>
    </lineage>
</organism>